<dbReference type="AlphaFoldDB" id="A0A291REZ9"/>
<sequence length="180" mass="18867">MARRAAGVALAVGVVSVSLAGCGSSSPGTATPTTTDKQAATAALWDPCTRIGSDTLEKLGLDQSSKESGAGGVPQPGWKICTWFTPEHNQSTTVFSTIYTIDDFKKKEDNTDFVGISIAGRDGFRYHRASDKNNESCALVFPGSSGSYQVSFENLDPGMTSSPCDGAVQVANNVVPLFPH</sequence>
<feature type="signal peptide" evidence="1">
    <location>
        <begin position="1"/>
        <end position="20"/>
    </location>
</feature>
<reference evidence="2 3" key="1">
    <citation type="submission" date="2017-10" db="EMBL/GenBank/DDBJ databases">
        <title>Comparative genomics between pathogenic Norcardia.</title>
        <authorList>
            <person name="Zeng L."/>
        </authorList>
    </citation>
    <scope>NUCLEOTIDE SEQUENCE [LARGE SCALE GENOMIC DNA]</scope>
    <source>
        <strain evidence="2 3">NC_YFY_NT001</strain>
    </source>
</reference>
<evidence type="ECO:0000313" key="2">
    <source>
        <dbReference type="EMBL" id="ATL66161.1"/>
    </source>
</evidence>
<evidence type="ECO:0000256" key="1">
    <source>
        <dbReference type="SAM" id="SignalP"/>
    </source>
</evidence>
<dbReference type="GeneID" id="88357374"/>
<organism evidence="2 3">
    <name type="scientific">Nocardia terpenica</name>
    <dbReference type="NCBI Taxonomy" id="455432"/>
    <lineage>
        <taxon>Bacteria</taxon>
        <taxon>Bacillati</taxon>
        <taxon>Actinomycetota</taxon>
        <taxon>Actinomycetes</taxon>
        <taxon>Mycobacteriales</taxon>
        <taxon>Nocardiaceae</taxon>
        <taxon>Nocardia</taxon>
    </lineage>
</organism>
<proteinExistence type="predicted"/>
<accession>A0A291REZ9</accession>
<dbReference type="InterPro" id="IPR024520">
    <property type="entry name" value="DUF3558"/>
</dbReference>
<gene>
    <name evidence="2" type="ORF">CRH09_08000</name>
</gene>
<dbReference type="PROSITE" id="PS51257">
    <property type="entry name" value="PROKAR_LIPOPROTEIN"/>
    <property type="match status" value="1"/>
</dbReference>
<dbReference type="RefSeq" id="WP_098693367.1">
    <property type="nucleotide sequence ID" value="NZ_CP023778.1"/>
</dbReference>
<evidence type="ECO:0000313" key="3">
    <source>
        <dbReference type="Proteomes" id="UP000221961"/>
    </source>
</evidence>
<name>A0A291REZ9_9NOCA</name>
<dbReference type="KEGG" id="ntp:CRH09_08000"/>
<dbReference type="Proteomes" id="UP000221961">
    <property type="component" value="Chromosome"/>
</dbReference>
<evidence type="ECO:0008006" key="4">
    <source>
        <dbReference type="Google" id="ProtNLM"/>
    </source>
</evidence>
<protein>
    <recommendedName>
        <fullName evidence="4">DUF3558 domain-containing protein</fullName>
    </recommendedName>
</protein>
<dbReference type="EMBL" id="CP023778">
    <property type="protein sequence ID" value="ATL66161.1"/>
    <property type="molecule type" value="Genomic_DNA"/>
</dbReference>
<dbReference type="Pfam" id="PF12079">
    <property type="entry name" value="DUF3558"/>
    <property type="match status" value="1"/>
</dbReference>
<keyword evidence="1" id="KW-0732">Signal</keyword>
<feature type="chain" id="PRO_5039054102" description="DUF3558 domain-containing protein" evidence="1">
    <location>
        <begin position="21"/>
        <end position="180"/>
    </location>
</feature>